<dbReference type="SUPFAM" id="SSF55961">
    <property type="entry name" value="Bet v1-like"/>
    <property type="match status" value="1"/>
</dbReference>
<reference evidence="1 2" key="1">
    <citation type="submission" date="2020-08" db="EMBL/GenBank/DDBJ databases">
        <title>Cohnella phylogeny.</title>
        <authorList>
            <person name="Dunlap C."/>
        </authorList>
    </citation>
    <scope>NUCLEOTIDE SEQUENCE [LARGE SCALE GENOMIC DNA]</scope>
    <source>
        <strain evidence="1 2">DSM 103658</strain>
    </source>
</reference>
<dbReference type="Proteomes" id="UP000574133">
    <property type="component" value="Unassembled WGS sequence"/>
</dbReference>
<dbReference type="Gene3D" id="3.30.530.20">
    <property type="match status" value="1"/>
</dbReference>
<comment type="caution">
    <text evidence="1">The sequence shown here is derived from an EMBL/GenBank/DDBJ whole genome shotgun (WGS) entry which is preliminary data.</text>
</comment>
<protein>
    <submittedName>
        <fullName evidence="1">SRPBCC family protein</fullName>
    </submittedName>
</protein>
<name>A0A841T9Z2_9BACL</name>
<dbReference type="EMBL" id="JACJVN010000009">
    <property type="protein sequence ID" value="MBB6676080.1"/>
    <property type="molecule type" value="Genomic_DNA"/>
</dbReference>
<sequence length="135" mass="15642">MVRLHESKMLRVVIERQPDEVYEYAVNPERLPEWAASFALAVRKEGDEWIVDTPEGPMKVEFAERNAYGILDHYVTVAPGIRVLNPMRVIPNGMGSEVIFTFFKPDEMPMEQFELEAANVLQDLHSLKRVLEQQR</sequence>
<dbReference type="AlphaFoldDB" id="A0A841T9Z2"/>
<keyword evidence="2" id="KW-1185">Reference proteome</keyword>
<dbReference type="InterPro" id="IPR023393">
    <property type="entry name" value="START-like_dom_sf"/>
</dbReference>
<dbReference type="RefSeq" id="WP_185177384.1">
    <property type="nucleotide sequence ID" value="NZ_CBCSEP010000034.1"/>
</dbReference>
<proteinExistence type="predicted"/>
<gene>
    <name evidence="1" type="ORF">H4Q31_01925</name>
</gene>
<accession>A0A841T9Z2</accession>
<evidence type="ECO:0000313" key="1">
    <source>
        <dbReference type="EMBL" id="MBB6676080.1"/>
    </source>
</evidence>
<organism evidence="1 2">
    <name type="scientific">Cohnella lubricantis</name>
    <dbReference type="NCBI Taxonomy" id="2163172"/>
    <lineage>
        <taxon>Bacteria</taxon>
        <taxon>Bacillati</taxon>
        <taxon>Bacillota</taxon>
        <taxon>Bacilli</taxon>
        <taxon>Bacillales</taxon>
        <taxon>Paenibacillaceae</taxon>
        <taxon>Cohnella</taxon>
    </lineage>
</organism>
<evidence type="ECO:0000313" key="2">
    <source>
        <dbReference type="Proteomes" id="UP000574133"/>
    </source>
</evidence>